<feature type="non-terminal residue" evidence="1">
    <location>
        <position position="33"/>
    </location>
</feature>
<organism evidence="1 2">
    <name type="scientific">Streptomyces hintoniae</name>
    <dbReference type="NCBI Taxonomy" id="3075521"/>
    <lineage>
        <taxon>Bacteria</taxon>
        <taxon>Bacillati</taxon>
        <taxon>Actinomycetota</taxon>
        <taxon>Actinomycetes</taxon>
        <taxon>Kitasatosporales</taxon>
        <taxon>Streptomycetaceae</taxon>
        <taxon>Streptomyces</taxon>
    </lineage>
</organism>
<dbReference type="Proteomes" id="UP001180489">
    <property type="component" value="Unassembled WGS sequence"/>
</dbReference>
<evidence type="ECO:0000313" key="1">
    <source>
        <dbReference type="EMBL" id="MDT0478219.1"/>
    </source>
</evidence>
<evidence type="ECO:0000313" key="2">
    <source>
        <dbReference type="Proteomes" id="UP001180489"/>
    </source>
</evidence>
<proteinExistence type="predicted"/>
<comment type="caution">
    <text evidence="1">The sequence shown here is derived from an EMBL/GenBank/DDBJ whole genome shotgun (WGS) entry which is preliminary data.</text>
</comment>
<gene>
    <name evidence="1" type="ORF">RM863_39545</name>
</gene>
<keyword evidence="2" id="KW-1185">Reference proteome</keyword>
<sequence length="33" mass="3412">MTTEMTMPRRGAGPGGLRLRAAIAAAFVLAPLN</sequence>
<accession>A0ABU2UY43</accession>
<name>A0ABU2UY43_9ACTN</name>
<protein>
    <submittedName>
        <fullName evidence="1">Transglutaminase-like protein</fullName>
    </submittedName>
</protein>
<reference evidence="1" key="1">
    <citation type="submission" date="2024-05" db="EMBL/GenBank/DDBJ databases">
        <title>30 novel species of actinomycetes from the DSMZ collection.</title>
        <authorList>
            <person name="Nouioui I."/>
        </authorList>
    </citation>
    <scope>NUCLEOTIDE SEQUENCE</scope>
    <source>
        <strain evidence="1">DSM 41014</strain>
    </source>
</reference>
<dbReference type="EMBL" id="JAVRFF010000239">
    <property type="protein sequence ID" value="MDT0478219.1"/>
    <property type="molecule type" value="Genomic_DNA"/>
</dbReference>